<accession>A0A4V2YPZ3</accession>
<dbReference type="OrthoDB" id="3634263at2"/>
<gene>
    <name evidence="1" type="ORF">E1263_12425</name>
</gene>
<evidence type="ECO:0000313" key="2">
    <source>
        <dbReference type="Proteomes" id="UP000295124"/>
    </source>
</evidence>
<comment type="caution">
    <text evidence="1">The sequence shown here is derived from an EMBL/GenBank/DDBJ whole genome shotgun (WGS) entry which is preliminary data.</text>
</comment>
<organism evidence="1 2">
    <name type="scientific">Kribbella antibiotica</name>
    <dbReference type="NCBI Taxonomy" id="190195"/>
    <lineage>
        <taxon>Bacteria</taxon>
        <taxon>Bacillati</taxon>
        <taxon>Actinomycetota</taxon>
        <taxon>Actinomycetes</taxon>
        <taxon>Propionibacteriales</taxon>
        <taxon>Kribbellaceae</taxon>
        <taxon>Kribbella</taxon>
    </lineage>
</organism>
<evidence type="ECO:0000313" key="1">
    <source>
        <dbReference type="EMBL" id="TDD60057.1"/>
    </source>
</evidence>
<dbReference type="InterPro" id="IPR038468">
    <property type="entry name" value="MmpS_C"/>
</dbReference>
<protein>
    <submittedName>
        <fullName evidence="1">Uncharacterized protein</fullName>
    </submittedName>
</protein>
<dbReference type="Proteomes" id="UP000295124">
    <property type="component" value="Unassembled WGS sequence"/>
</dbReference>
<sequence length="136" mass="14897">MKRRVPKPLLIVLLVVVLAYPAFQLFLLGYTGVRMLVAGQETHEVVYKITGTADRPDIRYVRDGHRDSVELKYASLPWESSKLKTKGSAQVLSVSALQQLEDDGSVRCEIWLDGALVESSESAPGTGLSASCTHLP</sequence>
<proteinExistence type="predicted"/>
<dbReference type="AlphaFoldDB" id="A0A4V2YPZ3"/>
<dbReference type="RefSeq" id="WP_132167404.1">
    <property type="nucleotide sequence ID" value="NZ_SMKX01000028.1"/>
</dbReference>
<name>A0A4V2YPZ3_9ACTN</name>
<reference evidence="1 2" key="1">
    <citation type="submission" date="2019-03" db="EMBL/GenBank/DDBJ databases">
        <title>Draft genome sequences of novel Actinobacteria.</title>
        <authorList>
            <person name="Sahin N."/>
            <person name="Ay H."/>
            <person name="Saygin H."/>
        </authorList>
    </citation>
    <scope>NUCLEOTIDE SEQUENCE [LARGE SCALE GENOMIC DNA]</scope>
    <source>
        <strain evidence="1 2">JCM 13523</strain>
    </source>
</reference>
<keyword evidence="2" id="KW-1185">Reference proteome</keyword>
<dbReference type="EMBL" id="SMKX01000028">
    <property type="protein sequence ID" value="TDD60057.1"/>
    <property type="molecule type" value="Genomic_DNA"/>
</dbReference>
<dbReference type="Gene3D" id="2.60.40.2880">
    <property type="entry name" value="MmpS1-5, C-terminal soluble domain"/>
    <property type="match status" value="1"/>
</dbReference>